<dbReference type="HOGENOM" id="CLU_080453_1_0_6"/>
<evidence type="ECO:0000313" key="2">
    <source>
        <dbReference type="EMBL" id="EFE05368.1"/>
    </source>
</evidence>
<gene>
    <name evidence="2" type="ORF">CIT292_11289</name>
</gene>
<dbReference type="EMBL" id="ABWL02000042">
    <property type="protein sequence ID" value="EFE05368.1"/>
    <property type="molecule type" value="Genomic_DNA"/>
</dbReference>
<protein>
    <recommendedName>
        <fullName evidence="1">IprA winged helix-turn-helix domain-containing protein</fullName>
    </recommendedName>
</protein>
<dbReference type="AlphaFoldDB" id="D4BL49"/>
<feature type="domain" description="IprA winged helix-turn-helix" evidence="1">
    <location>
        <begin position="143"/>
        <end position="211"/>
    </location>
</feature>
<dbReference type="Pfam" id="PF15977">
    <property type="entry name" value="HTH_46"/>
    <property type="match status" value="1"/>
</dbReference>
<organism evidence="2 3">
    <name type="scientific">Citrobacter youngae ATCC 29220</name>
    <dbReference type="NCBI Taxonomy" id="500640"/>
    <lineage>
        <taxon>Bacteria</taxon>
        <taxon>Pseudomonadati</taxon>
        <taxon>Pseudomonadota</taxon>
        <taxon>Gammaproteobacteria</taxon>
        <taxon>Enterobacterales</taxon>
        <taxon>Enterobacteriaceae</taxon>
        <taxon>Citrobacter</taxon>
        <taxon>Citrobacter freundii complex</taxon>
    </lineage>
</organism>
<dbReference type="RefSeq" id="WP_006688404.1">
    <property type="nucleotide sequence ID" value="NZ_GG730306.1"/>
</dbReference>
<proteinExistence type="predicted"/>
<dbReference type="InterPro" id="IPR014710">
    <property type="entry name" value="RmlC-like_jellyroll"/>
</dbReference>
<dbReference type="InterPro" id="IPR041687">
    <property type="entry name" value="HTH_46"/>
</dbReference>
<dbReference type="Gene3D" id="2.60.120.10">
    <property type="entry name" value="Jelly Rolls"/>
    <property type="match status" value="1"/>
</dbReference>
<evidence type="ECO:0000313" key="3">
    <source>
        <dbReference type="Proteomes" id="UP000003880"/>
    </source>
</evidence>
<accession>D4BL49</accession>
<reference evidence="2 3" key="1">
    <citation type="submission" date="2010-02" db="EMBL/GenBank/DDBJ databases">
        <authorList>
            <person name="Weinstock G."/>
            <person name="Sodergren E."/>
            <person name="Clifton S."/>
            <person name="Fulton L."/>
            <person name="Fulton B."/>
            <person name="Courtney L."/>
            <person name="Fronick C."/>
            <person name="Harrison M."/>
            <person name="Strong C."/>
            <person name="Farmer C."/>
            <person name="Delahaunty K."/>
            <person name="Markovic C."/>
            <person name="Hall O."/>
            <person name="Minx P."/>
            <person name="Tomlinson C."/>
            <person name="Mitreva M."/>
            <person name="Nelson J."/>
            <person name="Hou S."/>
            <person name="Wollam A."/>
            <person name="Pepin K.H."/>
            <person name="Johnson M."/>
            <person name="Bhonagiri V."/>
            <person name="Zhang X."/>
            <person name="Suruliraj S."/>
            <person name="Warren W."/>
            <person name="Chinwalla A."/>
            <person name="Mardis E.R."/>
            <person name="Wilson R.K."/>
        </authorList>
    </citation>
    <scope>NUCLEOTIDE SEQUENCE [LARGE SCALE GENOMIC DNA]</scope>
    <source>
        <strain evidence="2 3">ATCC 29220</strain>
    </source>
</reference>
<dbReference type="Proteomes" id="UP000003880">
    <property type="component" value="Unassembled WGS sequence"/>
</dbReference>
<sequence length="214" mass="24017">MNLHDIEKPIDSIEKVMAHFPVTQPFLMESGKILPLKQKNDTIPKKIFFLLDGAFIGSTGEGDKKCNLGIATSPAIIGLGQLGGTNAFIEFESISPCLIDTINLDDFCNIIDNNNLWLDICKIMIPALGTLSIRASTSGLQSAYEIIRSYLIYMDNEKSFSIKERYTVVKYMQTFSRLSRSMILKILAELKVGGFIEMENGKLIRINRNLPEKF</sequence>
<name>D4BL49_9ENTR</name>
<comment type="caution">
    <text evidence="2">The sequence shown here is derived from an EMBL/GenBank/DDBJ whole genome shotgun (WGS) entry which is preliminary data.</text>
</comment>
<evidence type="ECO:0000259" key="1">
    <source>
        <dbReference type="Pfam" id="PF15977"/>
    </source>
</evidence>
<dbReference type="eggNOG" id="COG0664">
    <property type="taxonomic scope" value="Bacteria"/>
</dbReference>